<dbReference type="EMBL" id="UYRU01042178">
    <property type="protein sequence ID" value="VDK73361.1"/>
    <property type="molecule type" value="Genomic_DNA"/>
</dbReference>
<reference evidence="2 3" key="1">
    <citation type="submission" date="2018-11" db="EMBL/GenBank/DDBJ databases">
        <authorList>
            <consortium name="Pathogen Informatics"/>
        </authorList>
    </citation>
    <scope>NUCLEOTIDE SEQUENCE [LARGE SCALE GENOMIC DNA]</scope>
</reference>
<keyword evidence="3" id="KW-1185">Reference proteome</keyword>
<protein>
    <submittedName>
        <fullName evidence="2">Uncharacterized protein</fullName>
    </submittedName>
</protein>
<feature type="region of interest" description="Disordered" evidence="1">
    <location>
        <begin position="56"/>
        <end position="84"/>
    </location>
</feature>
<dbReference type="AlphaFoldDB" id="A0A3P6U8W6"/>
<name>A0A3P6U8W6_DIBLA</name>
<sequence>MITPYCPFGFYANTPILSIPGGIKQWEENVGGPSSAFVIVEPRGLQFATPKIMGDHATTANGLSPSSQHDSPARDGTLKPIRSSKDTFGKTAFKDESSIAFEKCNGSVTSFISSPTSDLKTGDQKILAEASAQNFKDSSSTNGFTHDNEDVALQQRELLSDVTDTDSTLKRQKC</sequence>
<proteinExistence type="predicted"/>
<feature type="compositionally biased region" description="Polar residues" evidence="1">
    <location>
        <begin position="58"/>
        <end position="70"/>
    </location>
</feature>
<gene>
    <name evidence="2" type="ORF">DILT_LOCUS2487</name>
</gene>
<organism evidence="2 3">
    <name type="scientific">Dibothriocephalus latus</name>
    <name type="common">Fish tapeworm</name>
    <name type="synonym">Diphyllobothrium latum</name>
    <dbReference type="NCBI Taxonomy" id="60516"/>
    <lineage>
        <taxon>Eukaryota</taxon>
        <taxon>Metazoa</taxon>
        <taxon>Spiralia</taxon>
        <taxon>Lophotrochozoa</taxon>
        <taxon>Platyhelminthes</taxon>
        <taxon>Cestoda</taxon>
        <taxon>Eucestoda</taxon>
        <taxon>Diphyllobothriidea</taxon>
        <taxon>Diphyllobothriidae</taxon>
        <taxon>Dibothriocephalus</taxon>
    </lineage>
</organism>
<evidence type="ECO:0000313" key="3">
    <source>
        <dbReference type="Proteomes" id="UP000281553"/>
    </source>
</evidence>
<evidence type="ECO:0000256" key="1">
    <source>
        <dbReference type="SAM" id="MobiDB-lite"/>
    </source>
</evidence>
<feature type="compositionally biased region" description="Basic and acidic residues" evidence="1">
    <location>
        <begin position="71"/>
        <end position="84"/>
    </location>
</feature>
<evidence type="ECO:0000313" key="2">
    <source>
        <dbReference type="EMBL" id="VDK73361.1"/>
    </source>
</evidence>
<accession>A0A3P6U8W6</accession>
<dbReference type="Proteomes" id="UP000281553">
    <property type="component" value="Unassembled WGS sequence"/>
</dbReference>